<protein>
    <submittedName>
        <fullName evidence="5">Polysaccharide biosynthesis/export family protein</fullName>
    </submittedName>
</protein>
<sequence length="471" mass="48488">MTIVAALQVSGCSTLGEGGPTSQAILSQSSMLLPYTLVPVTPAIVAVLNQNEPDRLAGRFTDNRPPARLTLGVGDVVAITVYEAGTGGLLIPGDASSRPGNFVNLPGQAIDNAGNITFPYGGHIRAAGLTTRQLQDAILARIKDRAIEPQVVVTVTSQQANLISVQGEVKNPLRYPAAASGAGDRVSDAITRAGGIMDQGFETFVVLDRDGKRATVPFEALLIDRENDVFVRPGDKIFLYREPQKFIAFGATEGRQAEIPFDSWRISLAEAIAKAGGLVDTRADPGSVFLYRREPVAVASKLGVDASRTMVDVVPVVFSFDLGNPAGFFTATQFKMKNGDLLYIANSKSVEISKAVGFFNSVTSTAVSASTAALAVQSAVAGRSSALPTVGGLTVVPSGITGLPGTITTNGISNGVSGTMSPTGGTADTPSTSAPTAGSTNTTVSLPAAPANQSTSTGGTTRRTTSPTSGN</sequence>
<evidence type="ECO:0000313" key="5">
    <source>
        <dbReference type="EMBL" id="MCW6510195.1"/>
    </source>
</evidence>
<evidence type="ECO:0000313" key="6">
    <source>
        <dbReference type="Proteomes" id="UP001165667"/>
    </source>
</evidence>
<evidence type="ECO:0000259" key="4">
    <source>
        <dbReference type="Pfam" id="PF10531"/>
    </source>
</evidence>
<feature type="compositionally biased region" description="Low complexity" evidence="2">
    <location>
        <begin position="454"/>
        <end position="471"/>
    </location>
</feature>
<feature type="compositionally biased region" description="Low complexity" evidence="2">
    <location>
        <begin position="425"/>
        <end position="443"/>
    </location>
</feature>
<dbReference type="Gene3D" id="3.10.560.10">
    <property type="entry name" value="Outer membrane lipoprotein wza domain like"/>
    <property type="match status" value="2"/>
</dbReference>
<evidence type="ECO:0000259" key="3">
    <source>
        <dbReference type="Pfam" id="PF02563"/>
    </source>
</evidence>
<feature type="domain" description="Polysaccharide export protein N-terminal" evidence="3">
    <location>
        <begin position="65"/>
        <end position="156"/>
    </location>
</feature>
<feature type="compositionally biased region" description="Polar residues" evidence="2">
    <location>
        <begin position="411"/>
        <end position="424"/>
    </location>
</feature>
<accession>A0AA41Z4K1</accession>
<keyword evidence="1" id="KW-0732">Signal</keyword>
<evidence type="ECO:0000256" key="1">
    <source>
        <dbReference type="ARBA" id="ARBA00022729"/>
    </source>
</evidence>
<feature type="domain" description="Soluble ligand binding" evidence="4">
    <location>
        <begin position="163"/>
        <end position="215"/>
    </location>
</feature>
<evidence type="ECO:0000256" key="2">
    <source>
        <dbReference type="SAM" id="MobiDB-lite"/>
    </source>
</evidence>
<reference evidence="5" key="1">
    <citation type="submission" date="2022-05" db="EMBL/GenBank/DDBJ databases">
        <authorList>
            <person name="Pankratov T."/>
        </authorList>
    </citation>
    <scope>NUCLEOTIDE SEQUENCE</scope>
    <source>
        <strain evidence="5">BP6-180914</strain>
    </source>
</reference>
<feature type="domain" description="Soluble ligand binding" evidence="4">
    <location>
        <begin position="267"/>
        <end position="293"/>
    </location>
</feature>
<name>A0AA41Z4K1_9HYPH</name>
<dbReference type="InterPro" id="IPR019554">
    <property type="entry name" value="Soluble_ligand-bd"/>
</dbReference>
<comment type="caution">
    <text evidence="5">The sequence shown here is derived from an EMBL/GenBank/DDBJ whole genome shotgun (WGS) entry which is preliminary data.</text>
</comment>
<dbReference type="Pfam" id="PF10531">
    <property type="entry name" value="SLBB"/>
    <property type="match status" value="2"/>
</dbReference>
<dbReference type="InterPro" id="IPR003715">
    <property type="entry name" value="Poly_export_N"/>
</dbReference>
<proteinExistence type="predicted"/>
<dbReference type="RefSeq" id="WP_282586573.1">
    <property type="nucleotide sequence ID" value="NZ_JAMOIM010000014.1"/>
</dbReference>
<organism evidence="5 6">
    <name type="scientific">Lichenifustis flavocetrariae</name>
    <dbReference type="NCBI Taxonomy" id="2949735"/>
    <lineage>
        <taxon>Bacteria</taxon>
        <taxon>Pseudomonadati</taxon>
        <taxon>Pseudomonadota</taxon>
        <taxon>Alphaproteobacteria</taxon>
        <taxon>Hyphomicrobiales</taxon>
        <taxon>Lichenihabitantaceae</taxon>
        <taxon>Lichenifustis</taxon>
    </lineage>
</organism>
<dbReference type="InterPro" id="IPR049712">
    <property type="entry name" value="Poly_export"/>
</dbReference>
<dbReference type="PANTHER" id="PTHR33619:SF3">
    <property type="entry name" value="POLYSACCHARIDE EXPORT PROTEIN GFCE-RELATED"/>
    <property type="match status" value="1"/>
</dbReference>
<dbReference type="PANTHER" id="PTHR33619">
    <property type="entry name" value="POLYSACCHARIDE EXPORT PROTEIN GFCE-RELATED"/>
    <property type="match status" value="1"/>
</dbReference>
<dbReference type="AlphaFoldDB" id="A0AA41Z4K1"/>
<dbReference type="Gene3D" id="3.30.1950.10">
    <property type="entry name" value="wza like domain"/>
    <property type="match status" value="1"/>
</dbReference>
<feature type="region of interest" description="Disordered" evidence="2">
    <location>
        <begin position="411"/>
        <end position="471"/>
    </location>
</feature>
<dbReference type="GO" id="GO:0015159">
    <property type="term" value="F:polysaccharide transmembrane transporter activity"/>
    <property type="evidence" value="ECO:0007669"/>
    <property type="project" value="InterPro"/>
</dbReference>
<dbReference type="Proteomes" id="UP001165667">
    <property type="component" value="Unassembled WGS sequence"/>
</dbReference>
<keyword evidence="6" id="KW-1185">Reference proteome</keyword>
<dbReference type="EMBL" id="JAMOIM010000014">
    <property type="protein sequence ID" value="MCW6510195.1"/>
    <property type="molecule type" value="Genomic_DNA"/>
</dbReference>
<dbReference type="Pfam" id="PF02563">
    <property type="entry name" value="Poly_export"/>
    <property type="match status" value="1"/>
</dbReference>
<gene>
    <name evidence="5" type="ORF">M8523_19435</name>
</gene>